<reference evidence="1 2" key="1">
    <citation type="submission" date="2019-04" db="EMBL/GenBank/DDBJ databases">
        <title>Draft, Whole-Genome Sequence of the Anthracene-degrading Mycobacterium frederiksbergense LB501T, Isolated from a Polycyclic Aromatic Hydrocarbon (PAH)-Contaminated Soil.</title>
        <authorList>
            <person name="Augelletti F."/>
        </authorList>
    </citation>
    <scope>NUCLEOTIDE SEQUENCE [LARGE SCALE GENOMIC DNA]</scope>
    <source>
        <strain evidence="1 2">LB 501T</strain>
    </source>
</reference>
<dbReference type="AlphaFoldDB" id="A0A6H0S8D9"/>
<keyword evidence="2" id="KW-1185">Reference proteome</keyword>
<evidence type="ECO:0000313" key="1">
    <source>
        <dbReference type="EMBL" id="QIV83862.1"/>
    </source>
</evidence>
<dbReference type="EMBL" id="CP038799">
    <property type="protein sequence ID" value="QIV83862.1"/>
    <property type="molecule type" value="Genomic_DNA"/>
</dbReference>
<dbReference type="Proteomes" id="UP000501849">
    <property type="component" value="Chromosome"/>
</dbReference>
<evidence type="ECO:0000313" key="2">
    <source>
        <dbReference type="Proteomes" id="UP000501849"/>
    </source>
</evidence>
<organism evidence="1 2">
    <name type="scientific">Mycolicibacterium frederiksbergense</name>
    <dbReference type="NCBI Taxonomy" id="117567"/>
    <lineage>
        <taxon>Bacteria</taxon>
        <taxon>Bacillati</taxon>
        <taxon>Actinomycetota</taxon>
        <taxon>Actinomycetes</taxon>
        <taxon>Mycobacteriales</taxon>
        <taxon>Mycobacteriaceae</taxon>
        <taxon>Mycolicibacterium</taxon>
    </lineage>
</organism>
<dbReference type="KEGG" id="mfre:EXE63_25505"/>
<accession>A0A6H0S8D9</accession>
<dbReference type="RefSeq" id="WP_168144229.1">
    <property type="nucleotide sequence ID" value="NZ_CBCSDT010000004.1"/>
</dbReference>
<sequence length="274" mass="29527">MRPRIVQTDDQIGFYWADSAGVPSPLQVLVAGDDEPDRLVATHLEALDDALIIAAGRFGELLGGGKLPTPQERDDLAALYQCLDRLVYEYASSADACAVVPDVRAGKIIGTAALFSICARFALELLGPAPLDGELDEAPIGVIAGYGEMQLVDPSMPWKGGRWILRSETGQRYPLTLSTMLFDSSGVNKDAARREHRDVIEACVRSGAEADPLTVACALDWLLYDWLMAHREDPDSAAITFPKGHDSDAGMLVSAASTSVRTRAQFDPGLVITR</sequence>
<proteinExistence type="predicted"/>
<name>A0A6H0S8D9_9MYCO</name>
<protein>
    <submittedName>
        <fullName evidence="1">Uncharacterized protein</fullName>
    </submittedName>
</protein>
<gene>
    <name evidence="1" type="ORF">EXE63_25505</name>
</gene>